<dbReference type="Pfam" id="PF00501">
    <property type="entry name" value="AMP-binding"/>
    <property type="match status" value="1"/>
</dbReference>
<evidence type="ECO:0000313" key="2">
    <source>
        <dbReference type="EMBL" id="MBN6105002.1"/>
    </source>
</evidence>
<dbReference type="PROSITE" id="PS00455">
    <property type="entry name" value="AMP_BINDING"/>
    <property type="match status" value="1"/>
</dbReference>
<evidence type="ECO:0000313" key="3">
    <source>
        <dbReference type="Proteomes" id="UP000695802"/>
    </source>
</evidence>
<gene>
    <name evidence="2" type="ORF">JR064_22925</name>
</gene>
<proteinExistence type="predicted"/>
<sequence length="239" mass="25784">YLIYTSGSTGKPKGVAITHRNAVALLEWAQTVYSRQELGGVLAGTSVCFDLSVYELFLPLRVGGAVILAETSTQLPEIVAGPAVTLINTVPSALSALLELDGIPASVRTINLAGEALPRELAERILRLPSAPRLYNLYGPSEDTTYSTVALVGRPDIKPRIGRAIANTQAYVLDPFLRLVPTNTAGELYLAGAGVARGYWMRPELTAERFVPDPFATEPGARMYRTGDRVRWLADGELD</sequence>
<feature type="non-terminal residue" evidence="2">
    <location>
        <position position="239"/>
    </location>
</feature>
<keyword evidence="3" id="KW-1185">Reference proteome</keyword>
<dbReference type="SUPFAM" id="SSF56801">
    <property type="entry name" value="Acetyl-CoA synthetase-like"/>
    <property type="match status" value="1"/>
</dbReference>
<comment type="caution">
    <text evidence="2">The sequence shown here is derived from an EMBL/GenBank/DDBJ whole genome shotgun (WGS) entry which is preliminary data.</text>
</comment>
<dbReference type="EMBL" id="JAFIWB010000065">
    <property type="protein sequence ID" value="MBN6105002.1"/>
    <property type="molecule type" value="Genomic_DNA"/>
</dbReference>
<protein>
    <submittedName>
        <fullName evidence="2">AMP-binding protein</fullName>
    </submittedName>
</protein>
<dbReference type="Gene3D" id="3.40.50.12780">
    <property type="entry name" value="N-terminal domain of ligase-like"/>
    <property type="match status" value="1"/>
</dbReference>
<dbReference type="InterPro" id="IPR000873">
    <property type="entry name" value="AMP-dep_synth/lig_dom"/>
</dbReference>
<evidence type="ECO:0000259" key="1">
    <source>
        <dbReference type="Pfam" id="PF00501"/>
    </source>
</evidence>
<dbReference type="RefSeq" id="WP_206231246.1">
    <property type="nucleotide sequence ID" value="NZ_JAFIWB010000065.1"/>
</dbReference>
<feature type="domain" description="AMP-dependent synthetase/ligase" evidence="1">
    <location>
        <begin position="1"/>
        <end position="200"/>
    </location>
</feature>
<feature type="non-terminal residue" evidence="2">
    <location>
        <position position="1"/>
    </location>
</feature>
<organism evidence="2 3">
    <name type="scientific">Xanthomonas bonasiae</name>
    <dbReference type="NCBI Taxonomy" id="2810351"/>
    <lineage>
        <taxon>Bacteria</taxon>
        <taxon>Pseudomonadati</taxon>
        <taxon>Pseudomonadota</taxon>
        <taxon>Gammaproteobacteria</taxon>
        <taxon>Lysobacterales</taxon>
        <taxon>Lysobacteraceae</taxon>
        <taxon>Xanthomonas</taxon>
    </lineage>
</organism>
<name>A0ABS3B9Q5_9XANT</name>
<dbReference type="PANTHER" id="PTHR45527:SF1">
    <property type="entry name" value="FATTY ACID SYNTHASE"/>
    <property type="match status" value="1"/>
</dbReference>
<dbReference type="InterPro" id="IPR020845">
    <property type="entry name" value="AMP-binding_CS"/>
</dbReference>
<dbReference type="Proteomes" id="UP000695802">
    <property type="component" value="Unassembled WGS sequence"/>
</dbReference>
<dbReference type="PANTHER" id="PTHR45527">
    <property type="entry name" value="NONRIBOSOMAL PEPTIDE SYNTHETASE"/>
    <property type="match status" value="1"/>
</dbReference>
<accession>A0ABS3B9Q5</accession>
<reference evidence="2 3" key="1">
    <citation type="submission" date="2021-02" db="EMBL/GenBank/DDBJ databases">
        <title>Taxonomically Unique Crown Gall-Associated Xanthomonas Stains Have Deficiency in Virulence Repertories.</title>
        <authorList>
            <person name="Mafakheri H."/>
            <person name="Taghavi S.M."/>
            <person name="Dimkic I."/>
            <person name="Nemanja K."/>
            <person name="Osdaghi E."/>
        </authorList>
    </citation>
    <scope>NUCLEOTIDE SEQUENCE [LARGE SCALE GENOMIC DNA]</scope>
    <source>
        <strain evidence="2 3">FX4</strain>
    </source>
</reference>
<dbReference type="InterPro" id="IPR042099">
    <property type="entry name" value="ANL_N_sf"/>
</dbReference>